<dbReference type="InterPro" id="IPR058593">
    <property type="entry name" value="ARB_07466-like_C"/>
</dbReference>
<dbReference type="Proteomes" id="UP000317728">
    <property type="component" value="Chromosome"/>
</dbReference>
<accession>A0AB73TWK0</accession>
<proteinExistence type="predicted"/>
<reference evidence="2 3" key="1">
    <citation type="submission" date="2019-06" db="EMBL/GenBank/DDBJ databases">
        <title>Whole geneome sequnce of Mycobacteroides chelonae M77 isolated from bovine milk from Meghalaya, India.</title>
        <authorList>
            <person name="Vise E."/>
            <person name="Das S."/>
            <person name="Garg A."/>
            <person name="Ghatak S."/>
            <person name="Shakuntala I."/>
            <person name="Milton A.A.P."/>
            <person name="Karam A."/>
            <person name="Sanjukta R."/>
            <person name="Puro K."/>
            <person name="Sen A."/>
        </authorList>
    </citation>
    <scope>NUCLEOTIDE SEQUENCE [LARGE SCALE GENOMIC DNA]</scope>
    <source>
        <strain evidence="2 3">M77</strain>
    </source>
</reference>
<evidence type="ECO:0000313" key="2">
    <source>
        <dbReference type="EMBL" id="QDF68921.1"/>
    </source>
</evidence>
<evidence type="ECO:0000313" key="3">
    <source>
        <dbReference type="Proteomes" id="UP000317728"/>
    </source>
</evidence>
<name>A0AB73TWK0_MYCCH</name>
<organism evidence="2 3">
    <name type="scientific">Mycobacteroides chelonae</name>
    <name type="common">Mycobacterium chelonae</name>
    <dbReference type="NCBI Taxonomy" id="1774"/>
    <lineage>
        <taxon>Bacteria</taxon>
        <taxon>Bacillati</taxon>
        <taxon>Actinomycetota</taxon>
        <taxon>Actinomycetes</taxon>
        <taxon>Mycobacteriales</taxon>
        <taxon>Mycobacteriaceae</taxon>
        <taxon>Mycobacteroides</taxon>
    </lineage>
</organism>
<evidence type="ECO:0000259" key="1">
    <source>
        <dbReference type="Pfam" id="PF26571"/>
    </source>
</evidence>
<dbReference type="EMBL" id="CP041150">
    <property type="protein sequence ID" value="QDF68921.1"/>
    <property type="molecule type" value="Genomic_DNA"/>
</dbReference>
<dbReference type="AlphaFoldDB" id="A0AB73TWK0"/>
<feature type="domain" description="ARB-07466-like C-terminal" evidence="1">
    <location>
        <begin position="97"/>
        <end position="191"/>
    </location>
</feature>
<sequence>MISARWRANDGRKRPAMPLSRVAGLGLSLVAGAAVMGVVSEVGKPDVQLSLKPEEKAIVLIADLPRAQRDRRYVSAEALALEARARAIKPCSTVLAGAQPAVAQAGNFLKTMFGIGDIGGASGRGGGGDHGRGLALDFMTSSNTTGTALANFVLANRDRLGVTYVIWQQRYNDGNGWSMMENRGSPTANHMDHVHVSFRAGAKPPAVSC</sequence>
<protein>
    <recommendedName>
        <fullName evidence="1">ARB-07466-like C-terminal domain-containing protein</fullName>
    </recommendedName>
</protein>
<dbReference type="Pfam" id="PF26571">
    <property type="entry name" value="VldE"/>
    <property type="match status" value="1"/>
</dbReference>
<gene>
    <name evidence="2" type="ORF">FJK96_01130</name>
</gene>